<keyword evidence="1" id="KW-1133">Transmembrane helix</keyword>
<dbReference type="Proteomes" id="UP001321486">
    <property type="component" value="Chromosome"/>
</dbReference>
<evidence type="ECO:0000256" key="1">
    <source>
        <dbReference type="SAM" id="Phobius"/>
    </source>
</evidence>
<organism evidence="2 3">
    <name type="scientific">Frondihabitans sucicola</name>
    <dbReference type="NCBI Taxonomy" id="1268041"/>
    <lineage>
        <taxon>Bacteria</taxon>
        <taxon>Bacillati</taxon>
        <taxon>Actinomycetota</taxon>
        <taxon>Actinomycetes</taxon>
        <taxon>Micrococcales</taxon>
        <taxon>Microbacteriaceae</taxon>
        <taxon>Frondihabitans</taxon>
    </lineage>
</organism>
<sequence>MRLRGADENTIAAELHRIERSLESGDSRVELASPSDIAAQFAPSKPHGLSRGLIVGGGVLMAVAAAAQLVGFVVFHLDFRIGPVPMFILGLPMFLVLFGVAVVVDFRLPAGFARRQPSTQPR</sequence>
<dbReference type="EMBL" id="AP027732">
    <property type="protein sequence ID" value="BDZ49989.1"/>
    <property type="molecule type" value="Genomic_DNA"/>
</dbReference>
<evidence type="ECO:0008006" key="4">
    <source>
        <dbReference type="Google" id="ProtNLM"/>
    </source>
</evidence>
<feature type="transmembrane region" description="Helical" evidence="1">
    <location>
        <begin position="53"/>
        <end position="75"/>
    </location>
</feature>
<keyword evidence="1" id="KW-0812">Transmembrane</keyword>
<evidence type="ECO:0000313" key="3">
    <source>
        <dbReference type="Proteomes" id="UP001321486"/>
    </source>
</evidence>
<keyword evidence="1" id="KW-0472">Membrane</keyword>
<reference evidence="3" key="1">
    <citation type="journal article" date="2019" name="Int. J. Syst. Evol. Microbiol.">
        <title>The Global Catalogue of Microorganisms (GCM) 10K type strain sequencing project: providing services to taxonomists for standard genome sequencing and annotation.</title>
        <authorList>
            <consortium name="The Broad Institute Genomics Platform"/>
            <consortium name="The Broad Institute Genome Sequencing Center for Infectious Disease"/>
            <person name="Wu L."/>
            <person name="Ma J."/>
        </authorList>
    </citation>
    <scope>NUCLEOTIDE SEQUENCE [LARGE SCALE GENOMIC DNA]</scope>
    <source>
        <strain evidence="3">NBRC 108728</strain>
    </source>
</reference>
<evidence type="ECO:0000313" key="2">
    <source>
        <dbReference type="EMBL" id="BDZ49989.1"/>
    </source>
</evidence>
<gene>
    <name evidence="2" type="ORF">GCM10025867_22300</name>
</gene>
<feature type="transmembrane region" description="Helical" evidence="1">
    <location>
        <begin position="87"/>
        <end position="106"/>
    </location>
</feature>
<protein>
    <recommendedName>
        <fullName evidence="4">DUF1707 domain-containing protein</fullName>
    </recommendedName>
</protein>
<proteinExistence type="predicted"/>
<accession>A0ABN6XYN6</accession>
<name>A0ABN6XYN6_9MICO</name>
<keyword evidence="3" id="KW-1185">Reference proteome</keyword>